<dbReference type="InterPro" id="IPR039802">
    <property type="entry name" value="MTMR14"/>
</dbReference>
<comment type="caution">
    <text evidence="3">The sequence shown here is derived from an EMBL/GenBank/DDBJ whole genome shotgun (WGS) entry which is preliminary data.</text>
</comment>
<keyword evidence="4" id="KW-1185">Reference proteome</keyword>
<dbReference type="InterPro" id="IPR016130">
    <property type="entry name" value="Tyr_Pase_AS"/>
</dbReference>
<keyword evidence="2" id="KW-1133">Transmembrane helix</keyword>
<dbReference type="SUPFAM" id="SSF52799">
    <property type="entry name" value="(Phosphotyrosine protein) phosphatases II"/>
    <property type="match status" value="1"/>
</dbReference>
<evidence type="ECO:0000256" key="2">
    <source>
        <dbReference type="SAM" id="Phobius"/>
    </source>
</evidence>
<feature type="region of interest" description="Disordered" evidence="1">
    <location>
        <begin position="70"/>
        <end position="130"/>
    </location>
</feature>
<proteinExistence type="predicted"/>
<evidence type="ECO:0000313" key="3">
    <source>
        <dbReference type="EMBL" id="KAE9524133.1"/>
    </source>
</evidence>
<dbReference type="Proteomes" id="UP000475862">
    <property type="component" value="Unassembled WGS sequence"/>
</dbReference>
<dbReference type="EMBL" id="VYZN01000072">
    <property type="protein sequence ID" value="KAE9524133.1"/>
    <property type="molecule type" value="Genomic_DNA"/>
</dbReference>
<dbReference type="PROSITE" id="PS00383">
    <property type="entry name" value="TYR_PHOSPHATASE_1"/>
    <property type="match status" value="1"/>
</dbReference>
<dbReference type="GO" id="GO:0004438">
    <property type="term" value="F:phosphatidylinositol-3-phosphate phosphatase activity"/>
    <property type="evidence" value="ECO:0007669"/>
    <property type="project" value="InterPro"/>
</dbReference>
<dbReference type="PANTHER" id="PTHR13524:SF2">
    <property type="entry name" value="MYOTUBULARIN-RELATED PROTEIN 14"/>
    <property type="match status" value="1"/>
</dbReference>
<sequence>MDKNVVSEDDISSLIGHFAKETFKCTNSDSFGFDVMEKCLNLLRLDYKFMIIDNSKGRINEQYPHKIPILQHERFPRGPRTSSSSVDDISPKGNCNRKRNSLGAPSPSNHSSPEPYVRSQSPRLNSPKKTSEAVGTDVVLIDTLINEAKFARCRNRFVVPVILYQGKYICRSSTIARMTEIGLGTATAKGLSFEEFRQLDKKRKCDVELLNAWKVGTIIDLMVENEKQKYLFAVTSSEKVDDTQKYAVFRIIPTPYPGCEFFHDFKKNNYNSEGLMFDWSDPSIDSTLNVKPNPAVDQLDIQWSKYKEWDLRQLTENYLSLMLKYVWCSSKGILIHCISGWDRTPMFISLLRMSLWADGVIHKSLSPSQILYLTLGYDWYLFGHNLENRLEKGEDIMHFCFHFLKYIFSDDFKTPSMPSAVTAPSSPKYSSHMSEFDLTDLDQLDIRSRNNSNGSNEDLTNGKSYDTLEDNYSQFDFEPTPKLKSIKKPAEKFFITETIYEMEDIEDIDDDDFIMSDEVETKRYKCSSPRRRHRSVRSPELDFDFDDCEIPSNLDRTMPVDMPTSHKIRTYSNSSETDEWSMVTQTGSLNGNDLSENRFRPISSRENRLSAVRELFHKCYSTYGYKTDGPEGILNYNIYLNCILFLMVVFGRFIVKRVCGNKISCLWTTLISELCFIFLIYNKNEYCIILAENMKHNFDIKCLSKLISTITLNYTKHKLDNTDLNLSGLKSCIVLQINIIAKFDIQFQFYFIST</sequence>
<accession>A0A6G0T0H7</accession>
<keyword evidence="2" id="KW-0812">Transmembrane</keyword>
<reference evidence="3 4" key="1">
    <citation type="submission" date="2019-08" db="EMBL/GenBank/DDBJ databases">
        <title>The genome of the soybean aphid Biotype 1, its phylome, world population structure and adaptation to the North American continent.</title>
        <authorList>
            <person name="Giordano R."/>
            <person name="Donthu R.K."/>
            <person name="Hernandez A.G."/>
            <person name="Wright C.L."/>
            <person name="Zimin A.V."/>
        </authorList>
    </citation>
    <scope>NUCLEOTIDE SEQUENCE [LARGE SCALE GENOMIC DNA]</scope>
    <source>
        <tissue evidence="3">Whole aphids</tissue>
    </source>
</reference>
<dbReference type="OrthoDB" id="2408718at2759"/>
<name>A0A6G0T0H7_APHGL</name>
<dbReference type="Gene3D" id="3.90.190.10">
    <property type="entry name" value="Protein tyrosine phosphatase superfamily"/>
    <property type="match status" value="1"/>
</dbReference>
<keyword evidence="2" id="KW-0472">Membrane</keyword>
<evidence type="ECO:0000256" key="1">
    <source>
        <dbReference type="SAM" id="MobiDB-lite"/>
    </source>
</evidence>
<dbReference type="InterPro" id="IPR029021">
    <property type="entry name" value="Prot-tyrosine_phosphatase-like"/>
</dbReference>
<gene>
    <name evidence="3" type="ORF">AGLY_015498</name>
</gene>
<evidence type="ECO:0000313" key="4">
    <source>
        <dbReference type="Proteomes" id="UP000475862"/>
    </source>
</evidence>
<evidence type="ECO:0008006" key="5">
    <source>
        <dbReference type="Google" id="ProtNLM"/>
    </source>
</evidence>
<feature type="compositionally biased region" description="Polar residues" evidence="1">
    <location>
        <begin position="106"/>
        <end position="128"/>
    </location>
</feature>
<protein>
    <recommendedName>
        <fullName evidence="5">Myotubularin phosphatase domain-containing protein</fullName>
    </recommendedName>
</protein>
<dbReference type="AlphaFoldDB" id="A0A6G0T0H7"/>
<organism evidence="3 4">
    <name type="scientific">Aphis glycines</name>
    <name type="common">Soybean aphid</name>
    <dbReference type="NCBI Taxonomy" id="307491"/>
    <lineage>
        <taxon>Eukaryota</taxon>
        <taxon>Metazoa</taxon>
        <taxon>Ecdysozoa</taxon>
        <taxon>Arthropoda</taxon>
        <taxon>Hexapoda</taxon>
        <taxon>Insecta</taxon>
        <taxon>Pterygota</taxon>
        <taxon>Neoptera</taxon>
        <taxon>Paraneoptera</taxon>
        <taxon>Hemiptera</taxon>
        <taxon>Sternorrhyncha</taxon>
        <taxon>Aphidomorpha</taxon>
        <taxon>Aphidoidea</taxon>
        <taxon>Aphididae</taxon>
        <taxon>Aphidini</taxon>
        <taxon>Aphis</taxon>
        <taxon>Aphis</taxon>
    </lineage>
</organism>
<dbReference type="PANTHER" id="PTHR13524">
    <property type="entry name" value="MYOTUBULARIN-RELATED"/>
    <property type="match status" value="1"/>
</dbReference>
<feature type="transmembrane region" description="Helical" evidence="2">
    <location>
        <begin position="636"/>
        <end position="655"/>
    </location>
</feature>